<evidence type="ECO:0000259" key="1">
    <source>
        <dbReference type="Pfam" id="PF13480"/>
    </source>
</evidence>
<dbReference type="Proteomes" id="UP000064201">
    <property type="component" value="Chromosome"/>
</dbReference>
<dbReference type="SUPFAM" id="SSF55729">
    <property type="entry name" value="Acyl-CoA N-acyltransferases (Nat)"/>
    <property type="match status" value="1"/>
</dbReference>
<dbReference type="AlphaFoldDB" id="A0A0G3G324"/>
<evidence type="ECO:0000313" key="2">
    <source>
        <dbReference type="EMBL" id="AKJ93927.1"/>
    </source>
</evidence>
<dbReference type="Pfam" id="PF13480">
    <property type="entry name" value="Acetyltransf_6"/>
    <property type="match status" value="1"/>
</dbReference>
<name>A0A0G3G324_9GAMM</name>
<dbReference type="InterPro" id="IPR016181">
    <property type="entry name" value="Acyl_CoA_acyltransferase"/>
</dbReference>
<protein>
    <recommendedName>
        <fullName evidence="1">BioF2-like acetyltransferase domain-containing protein</fullName>
    </recommendedName>
</protein>
<keyword evidence="3" id="KW-1185">Reference proteome</keyword>
<dbReference type="RefSeq" id="WP_047250512.1">
    <property type="nucleotide sequence ID" value="NZ_CP011367.1"/>
</dbReference>
<dbReference type="KEGG" id="tvr:TVD_00470"/>
<dbReference type="InterPro" id="IPR038740">
    <property type="entry name" value="BioF2-like_GNAT_dom"/>
</dbReference>
<accession>A0A0G3G324</accession>
<dbReference type="EMBL" id="CP011367">
    <property type="protein sequence ID" value="AKJ93927.1"/>
    <property type="molecule type" value="Genomic_DNA"/>
</dbReference>
<organism evidence="2 3">
    <name type="scientific">Thioalkalivibrio versutus</name>
    <dbReference type="NCBI Taxonomy" id="106634"/>
    <lineage>
        <taxon>Bacteria</taxon>
        <taxon>Pseudomonadati</taxon>
        <taxon>Pseudomonadota</taxon>
        <taxon>Gammaproteobacteria</taxon>
        <taxon>Chromatiales</taxon>
        <taxon>Ectothiorhodospiraceae</taxon>
        <taxon>Thioalkalivibrio</taxon>
    </lineage>
</organism>
<dbReference type="OrthoDB" id="8554567at2"/>
<evidence type="ECO:0000313" key="3">
    <source>
        <dbReference type="Proteomes" id="UP000064201"/>
    </source>
</evidence>
<dbReference type="PATRIC" id="fig|106634.4.peg.97"/>
<gene>
    <name evidence="2" type="ORF">TVD_00470</name>
</gene>
<sequence>MARSPSAAATQQNDRARAANWVLRQASPGETFMPPAPGTMMEHDPEWLLAIRHPGHGSVLLAERDSRQLPIYVHDGALSFVLGGMALRRIEIRRHVLTGNLPDWSQDDLTAVLGELKGHLDRRGVVFLIGVVEGEPLWQALQSAELRRHYHVLQSGETDTRRLADLPGTFDAYLGSLPRKARQDIRRSERRFNEHFGQSARLDVFSRPEEITAFLDTVEPVSARTYQSRLLGLGVKRGHWIERMLQAAAERGYARCYGLFVDQKLVAWRVGFVFQGTYFSHHIGYDPDWSEWHPGIVLQARTLQDLCSLSPTIQRVDMLHGDNAAKRKLSNQSRREGKFYLFPRNVRGTLLYTSLGSFNRLSDTLSALAARLKFKDRIRRVLRRV</sequence>
<dbReference type="Gene3D" id="3.40.630.30">
    <property type="match status" value="1"/>
</dbReference>
<proteinExistence type="predicted"/>
<reference evidence="2 3" key="1">
    <citation type="submission" date="2015-04" db="EMBL/GenBank/DDBJ databases">
        <title>Complete Sequence for the Genome of the Thioalkalivibrio versutus D301.</title>
        <authorList>
            <person name="Mu T."/>
            <person name="Zhou J."/>
            <person name="Xu X."/>
        </authorList>
    </citation>
    <scope>NUCLEOTIDE SEQUENCE [LARGE SCALE GENOMIC DNA]</scope>
    <source>
        <strain evidence="2 3">D301</strain>
    </source>
</reference>
<dbReference type="STRING" id="106634.TVD_00470"/>
<feature type="domain" description="BioF2-like acetyltransferase" evidence="1">
    <location>
        <begin position="179"/>
        <end position="327"/>
    </location>
</feature>